<dbReference type="EMBL" id="JBHMDY010000004">
    <property type="protein sequence ID" value="MFB9259852.1"/>
    <property type="molecule type" value="Genomic_DNA"/>
</dbReference>
<evidence type="ECO:0000313" key="3">
    <source>
        <dbReference type="Proteomes" id="UP001589700"/>
    </source>
</evidence>
<dbReference type="Proteomes" id="UP001589700">
    <property type="component" value="Unassembled WGS sequence"/>
</dbReference>
<dbReference type="InterPro" id="IPR025110">
    <property type="entry name" value="AMP-bd_C"/>
</dbReference>
<dbReference type="Gene3D" id="3.30.300.30">
    <property type="match status" value="1"/>
</dbReference>
<protein>
    <recommendedName>
        <fullName evidence="1">AMP-binding enzyme C-terminal domain-containing protein</fullName>
    </recommendedName>
</protein>
<feature type="domain" description="AMP-binding enzyme C-terminal" evidence="1">
    <location>
        <begin position="3"/>
        <end position="51"/>
    </location>
</feature>
<comment type="caution">
    <text evidence="2">The sequence shown here is derived from an EMBL/GenBank/DDBJ whole genome shotgun (WGS) entry which is preliminary data.</text>
</comment>
<dbReference type="RefSeq" id="WP_241730376.1">
    <property type="nucleotide sequence ID" value="NZ_JAALDM010000319.1"/>
</dbReference>
<evidence type="ECO:0000313" key="2">
    <source>
        <dbReference type="EMBL" id="MFB9259852.1"/>
    </source>
</evidence>
<accession>A0ABV5JR17</accession>
<name>A0ABV5JR17_9ACTN</name>
<gene>
    <name evidence="2" type="ORF">ACFFVD_08565</name>
</gene>
<dbReference type="InterPro" id="IPR045851">
    <property type="entry name" value="AMP-bd_C_sf"/>
</dbReference>
<dbReference type="Pfam" id="PF13193">
    <property type="entry name" value="AMP-binding_C"/>
    <property type="match status" value="1"/>
</dbReference>
<organism evidence="2 3">
    <name type="scientific">Dietzia aerolata</name>
    <dbReference type="NCBI Taxonomy" id="595984"/>
    <lineage>
        <taxon>Bacteria</taxon>
        <taxon>Bacillati</taxon>
        <taxon>Actinomycetota</taxon>
        <taxon>Actinomycetes</taxon>
        <taxon>Mycobacteriales</taxon>
        <taxon>Dietziaceae</taxon>
        <taxon>Dietzia</taxon>
    </lineage>
</organism>
<dbReference type="SUPFAM" id="SSF56801">
    <property type="entry name" value="Acetyl-CoA synthetase-like"/>
    <property type="match status" value="1"/>
</dbReference>
<sequence length="73" mass="8290">MLWPAAFVIPKPDVELTRAELDEAVRAEVAGYKAPRYIEWVEEIPRNISGKILKNVLTERPTDQSQRVSRNGA</sequence>
<evidence type="ECO:0000259" key="1">
    <source>
        <dbReference type="Pfam" id="PF13193"/>
    </source>
</evidence>
<reference evidence="2 3" key="1">
    <citation type="submission" date="2024-09" db="EMBL/GenBank/DDBJ databases">
        <authorList>
            <person name="Sun Q."/>
            <person name="Mori K."/>
        </authorList>
    </citation>
    <scope>NUCLEOTIDE SEQUENCE [LARGE SCALE GENOMIC DNA]</scope>
    <source>
        <strain evidence="2 3">CCM 7659</strain>
    </source>
</reference>
<proteinExistence type="predicted"/>
<keyword evidence="3" id="KW-1185">Reference proteome</keyword>